<dbReference type="Gene3D" id="3.40.50.720">
    <property type="entry name" value="NAD(P)-binding Rossmann-like Domain"/>
    <property type="match status" value="1"/>
</dbReference>
<comment type="cofactor">
    <cofactor evidence="1">
        <name>Mn(2+)</name>
        <dbReference type="ChEBI" id="CHEBI:29035"/>
    </cofactor>
</comment>
<accession>A0A969PWN3</accession>
<evidence type="ECO:0000256" key="8">
    <source>
        <dbReference type="RuleBase" id="RU003427"/>
    </source>
</evidence>
<dbReference type="GO" id="GO:0046872">
    <property type="term" value="F:metal ion binding"/>
    <property type="evidence" value="ECO:0007669"/>
    <property type="project" value="UniProtKB-KW"/>
</dbReference>
<dbReference type="InterPro" id="IPR036291">
    <property type="entry name" value="NAD(P)-bd_dom_sf"/>
</dbReference>
<dbReference type="SMART" id="SM00919">
    <property type="entry name" value="Malic_M"/>
    <property type="match status" value="1"/>
</dbReference>
<evidence type="ECO:0000256" key="4">
    <source>
        <dbReference type="ARBA" id="ARBA00023002"/>
    </source>
</evidence>
<dbReference type="Pfam" id="PF00390">
    <property type="entry name" value="malic"/>
    <property type="match status" value="1"/>
</dbReference>
<reference evidence="11 12" key="1">
    <citation type="submission" date="2020-03" db="EMBL/GenBank/DDBJ databases">
        <title>Assessment of the enzymatic potential of alkaline-tolerant lipase obtained from Bacillus luteus H11 (technogenic soil) for the bioremediation of saline soils contaminated with petroleum substances.</title>
        <authorList>
            <person name="Kalwasinska A."/>
        </authorList>
    </citation>
    <scope>NUCLEOTIDE SEQUENCE [LARGE SCALE GENOMIC DNA]</scope>
    <source>
        <strain evidence="11 12">H11</strain>
    </source>
</reference>
<dbReference type="InterPro" id="IPR012302">
    <property type="entry name" value="Malic_NAD-bd"/>
</dbReference>
<feature type="binding site" evidence="7">
    <location>
        <position position="180"/>
    </location>
    <ligand>
        <name>a divalent metal cation</name>
        <dbReference type="ChEBI" id="CHEBI:60240"/>
    </ligand>
</feature>
<dbReference type="EMBL" id="JAATHJ010000005">
    <property type="protein sequence ID" value="NJP37007.1"/>
    <property type="molecule type" value="Genomic_DNA"/>
</dbReference>
<feature type="binding site" evidence="7">
    <location>
        <position position="155"/>
    </location>
    <ligand>
        <name>a divalent metal cation</name>
        <dbReference type="ChEBI" id="CHEBI:60240"/>
    </ligand>
</feature>
<organism evidence="11 12">
    <name type="scientific">Alkalicoccus luteus</name>
    <dbReference type="NCBI Taxonomy" id="1237094"/>
    <lineage>
        <taxon>Bacteria</taxon>
        <taxon>Bacillati</taxon>
        <taxon>Bacillota</taxon>
        <taxon>Bacilli</taxon>
        <taxon>Bacillales</taxon>
        <taxon>Bacillaceae</taxon>
        <taxon>Alkalicoccus</taxon>
    </lineage>
</organism>
<comment type="cofactor">
    <cofactor evidence="7">
        <name>Mg(2+)</name>
        <dbReference type="ChEBI" id="CHEBI:18420"/>
    </cofactor>
    <cofactor evidence="7">
        <name>Mn(2+)</name>
        <dbReference type="ChEBI" id="CHEBI:29035"/>
    </cofactor>
    <text evidence="7">Divalent metal cations. Prefers magnesium or manganese.</text>
</comment>
<dbReference type="Pfam" id="PF03949">
    <property type="entry name" value="Malic_M"/>
    <property type="match status" value="1"/>
</dbReference>
<keyword evidence="12" id="KW-1185">Reference proteome</keyword>
<dbReference type="PANTHER" id="PTHR43237:SF4">
    <property type="entry name" value="NADP-DEPENDENT MALIC ENZYME"/>
    <property type="match status" value="1"/>
</dbReference>
<evidence type="ECO:0000256" key="1">
    <source>
        <dbReference type="ARBA" id="ARBA00001936"/>
    </source>
</evidence>
<evidence type="ECO:0000259" key="9">
    <source>
        <dbReference type="SMART" id="SM00919"/>
    </source>
</evidence>
<dbReference type="Gene3D" id="3.40.50.10380">
    <property type="entry name" value="Malic enzyme, N-terminal domain"/>
    <property type="match status" value="1"/>
</dbReference>
<feature type="domain" description="Malic enzyme N-terminal" evidence="10">
    <location>
        <begin position="36"/>
        <end position="169"/>
    </location>
</feature>
<comment type="caution">
    <text evidence="11">The sequence shown here is derived from an EMBL/GenBank/DDBJ whole genome shotgun (WGS) entry which is preliminary data.</text>
</comment>
<evidence type="ECO:0000313" key="12">
    <source>
        <dbReference type="Proteomes" id="UP000752012"/>
    </source>
</evidence>
<dbReference type="SUPFAM" id="SSF53223">
    <property type="entry name" value="Aminoacid dehydrogenase-like, N-terminal domain"/>
    <property type="match status" value="1"/>
</dbReference>
<dbReference type="InterPro" id="IPR037062">
    <property type="entry name" value="Malic_N_dom_sf"/>
</dbReference>
<dbReference type="InterPro" id="IPR046346">
    <property type="entry name" value="Aminoacid_DH-like_N_sf"/>
</dbReference>
<feature type="binding site" evidence="6">
    <location>
        <position position="307"/>
    </location>
    <ligand>
        <name>(S)-malate</name>
        <dbReference type="ChEBI" id="CHEBI:15589"/>
    </ligand>
</feature>
<feature type="binding site" evidence="6">
    <location>
        <position position="337"/>
    </location>
    <ligand>
        <name>(S)-malate</name>
        <dbReference type="ChEBI" id="CHEBI:15589"/>
    </ligand>
</feature>
<dbReference type="InterPro" id="IPR015884">
    <property type="entry name" value="Malic_enzyme_CS"/>
</dbReference>
<dbReference type="SMART" id="SM01274">
    <property type="entry name" value="malic"/>
    <property type="match status" value="1"/>
</dbReference>
<dbReference type="GO" id="GO:0016616">
    <property type="term" value="F:oxidoreductase activity, acting on the CH-OH group of donors, NAD or NADP as acceptor"/>
    <property type="evidence" value="ECO:0007669"/>
    <property type="project" value="InterPro"/>
</dbReference>
<dbReference type="FunFam" id="3.40.50.10380:FF:000003">
    <property type="entry name" value="NADP-dependent malic enzyme"/>
    <property type="match status" value="1"/>
</dbReference>
<evidence type="ECO:0000256" key="6">
    <source>
        <dbReference type="PIRSR" id="PIRSR000106-2"/>
    </source>
</evidence>
<evidence type="ECO:0000259" key="10">
    <source>
        <dbReference type="SMART" id="SM01274"/>
    </source>
</evidence>
<evidence type="ECO:0000313" key="11">
    <source>
        <dbReference type="EMBL" id="NJP37007.1"/>
    </source>
</evidence>
<dbReference type="GO" id="GO:0004470">
    <property type="term" value="F:malic enzyme activity"/>
    <property type="evidence" value="ECO:0007669"/>
    <property type="project" value="InterPro"/>
</dbReference>
<dbReference type="PIRSF" id="PIRSF000106">
    <property type="entry name" value="ME"/>
    <property type="match status" value="1"/>
</dbReference>
<protein>
    <submittedName>
        <fullName evidence="11">NAD-dependent malic enzyme</fullName>
    </submittedName>
</protein>
<dbReference type="PROSITE" id="PS00331">
    <property type="entry name" value="MALIC_ENZYMES"/>
    <property type="match status" value="1"/>
</dbReference>
<dbReference type="FunFam" id="3.40.50.720:FF:000095">
    <property type="entry name" value="NADP-dependent malic enzyme"/>
    <property type="match status" value="1"/>
</dbReference>
<dbReference type="InterPro" id="IPR051674">
    <property type="entry name" value="Malate_Decarboxylase"/>
</dbReference>
<feature type="binding site" evidence="7">
    <location>
        <position position="154"/>
    </location>
    <ligand>
        <name>a divalent metal cation</name>
        <dbReference type="ChEBI" id="CHEBI:60240"/>
    </ligand>
</feature>
<dbReference type="InterPro" id="IPR001891">
    <property type="entry name" value="Malic_OxRdtase"/>
</dbReference>
<keyword evidence="3 7" id="KW-0479">Metal-binding</keyword>
<gene>
    <name evidence="11" type="ORF">HCN83_05330</name>
</gene>
<evidence type="ECO:0000256" key="3">
    <source>
        <dbReference type="ARBA" id="ARBA00022723"/>
    </source>
</evidence>
<evidence type="ECO:0000256" key="5">
    <source>
        <dbReference type="PIRSR" id="PIRSR000106-1"/>
    </source>
</evidence>
<dbReference type="PRINTS" id="PR00072">
    <property type="entry name" value="MALOXRDTASE"/>
</dbReference>
<dbReference type="Proteomes" id="UP000752012">
    <property type="component" value="Unassembled WGS sequence"/>
</dbReference>
<dbReference type="InterPro" id="IPR012301">
    <property type="entry name" value="Malic_N_dom"/>
</dbReference>
<evidence type="ECO:0000256" key="2">
    <source>
        <dbReference type="ARBA" id="ARBA00008785"/>
    </source>
</evidence>
<dbReference type="SUPFAM" id="SSF51735">
    <property type="entry name" value="NAD(P)-binding Rossmann-fold domains"/>
    <property type="match status" value="1"/>
</dbReference>
<keyword evidence="4" id="KW-0560">Oxidoreductase</keyword>
<feature type="active site" description="Proton acceptor" evidence="5">
    <location>
        <position position="112"/>
    </location>
</feature>
<dbReference type="InterPro" id="IPR045213">
    <property type="entry name" value="Malic_NAD-bd_bact_type"/>
</dbReference>
<feature type="domain" description="Malic enzyme NAD-binding" evidence="9">
    <location>
        <begin position="181"/>
        <end position="405"/>
    </location>
</feature>
<dbReference type="PANTHER" id="PTHR43237">
    <property type="entry name" value="NADP-DEPENDENT MALIC ENZYME"/>
    <property type="match status" value="1"/>
</dbReference>
<name>A0A969PWN3_9BACI</name>
<dbReference type="GO" id="GO:0051287">
    <property type="term" value="F:NAD binding"/>
    <property type="evidence" value="ECO:0007669"/>
    <property type="project" value="InterPro"/>
</dbReference>
<feature type="active site" description="Proton donor" evidence="5">
    <location>
        <position position="57"/>
    </location>
</feature>
<evidence type="ECO:0000256" key="7">
    <source>
        <dbReference type="PIRSR" id="PIRSR000106-3"/>
    </source>
</evidence>
<proteinExistence type="inferred from homology"/>
<dbReference type="CDD" id="cd05311">
    <property type="entry name" value="NAD_bind_2_malic_enz"/>
    <property type="match status" value="1"/>
</dbReference>
<sequence>MAHGGQTTWNWILIQRRVATVPTLREEALHMHRVKKGKIETTPKVPVRNAGDLSLAYSPGVAEPCKAIFDDPQSVYDYTVKGNMVAVVSDGTAVLGLGNIGPEAAMPVMEGKAVLFKSFAGVDAFPICLDTNDVDEIVRTVKLMQPTFGGVNLEDIAAPRCFEIEERLKREMNIPVFHDDQHGTAIVTAAGLVNALKISGKAMKEIRVVINGAGAAGIAIMKLLQSMGCKDIILCDSKGAIYEGRPYGMNDLKHEIAQVTNSQHLDGKLGEVIADSDVFVGVSVEGALTKEMVESMNADPIIFAMANPVPEIMPEEAKEAGASVIGTGRSDFPNQVNNVLAFPGIFRGALDVNATHINEEMKVAAVKAIADLVADSERHADYVIPAPFDKRVAPAVAKAVAQAAMETGVARRQVDAEEVAEKTRRLTMIEHDA</sequence>
<comment type="similarity">
    <text evidence="2 8">Belongs to the malic enzymes family.</text>
</comment>
<dbReference type="AlphaFoldDB" id="A0A969PWN3"/>